<proteinExistence type="predicted"/>
<sequence>MHESFNSFENSPVSEQEVVKILNSKGLEDNEARELLVRYVDQCHVEADTEASADPESSITSNRANIKAEIKIAILYSKTENYRDLAISSLEEALMAAVQDPSTQDLAEQIKGLF</sequence>
<reference evidence="1 2" key="1">
    <citation type="journal article" date="2016" name="Nat. Commun.">
        <title>Thousands of microbial genomes shed light on interconnected biogeochemical processes in an aquifer system.</title>
        <authorList>
            <person name="Anantharaman K."/>
            <person name="Brown C.T."/>
            <person name="Hug L.A."/>
            <person name="Sharon I."/>
            <person name="Castelle C.J."/>
            <person name="Probst A.J."/>
            <person name="Thomas B.C."/>
            <person name="Singh A."/>
            <person name="Wilkins M.J."/>
            <person name="Karaoz U."/>
            <person name="Brodie E.L."/>
            <person name="Williams K.H."/>
            <person name="Hubbard S.S."/>
            <person name="Banfield J.F."/>
        </authorList>
    </citation>
    <scope>NUCLEOTIDE SEQUENCE [LARGE SCALE GENOMIC DNA]</scope>
</reference>
<dbReference type="EMBL" id="MHTM01000019">
    <property type="protein sequence ID" value="OHA62194.1"/>
    <property type="molecule type" value="Genomic_DNA"/>
</dbReference>
<organism evidence="1 2">
    <name type="scientific">Candidatus Vogelbacteria bacterium RIFOXYD2_FULL_44_9</name>
    <dbReference type="NCBI Taxonomy" id="1802441"/>
    <lineage>
        <taxon>Bacteria</taxon>
        <taxon>Candidatus Vogeliibacteriota</taxon>
    </lineage>
</organism>
<evidence type="ECO:0000313" key="1">
    <source>
        <dbReference type="EMBL" id="OHA62194.1"/>
    </source>
</evidence>
<name>A0A1G2QNI7_9BACT</name>
<accession>A0A1G2QNI7</accession>
<dbReference type="Proteomes" id="UP000177140">
    <property type="component" value="Unassembled WGS sequence"/>
</dbReference>
<comment type="caution">
    <text evidence="1">The sequence shown here is derived from an EMBL/GenBank/DDBJ whole genome shotgun (WGS) entry which is preliminary data.</text>
</comment>
<evidence type="ECO:0000313" key="2">
    <source>
        <dbReference type="Proteomes" id="UP000177140"/>
    </source>
</evidence>
<gene>
    <name evidence="1" type="ORF">A2556_01030</name>
</gene>
<dbReference type="AlphaFoldDB" id="A0A1G2QNI7"/>
<protein>
    <submittedName>
        <fullName evidence="1">Uncharacterized protein</fullName>
    </submittedName>
</protein>